<dbReference type="AlphaFoldDB" id="A0A0F9IUH0"/>
<proteinExistence type="predicted"/>
<organism evidence="1">
    <name type="scientific">marine sediment metagenome</name>
    <dbReference type="NCBI Taxonomy" id="412755"/>
    <lineage>
        <taxon>unclassified sequences</taxon>
        <taxon>metagenomes</taxon>
        <taxon>ecological metagenomes</taxon>
    </lineage>
</organism>
<accession>A0A0F9IUH0</accession>
<reference evidence="1" key="1">
    <citation type="journal article" date="2015" name="Nature">
        <title>Complex archaea that bridge the gap between prokaryotes and eukaryotes.</title>
        <authorList>
            <person name="Spang A."/>
            <person name="Saw J.H."/>
            <person name="Jorgensen S.L."/>
            <person name="Zaremba-Niedzwiedzka K."/>
            <person name="Martijn J."/>
            <person name="Lind A.E."/>
            <person name="van Eijk R."/>
            <person name="Schleper C."/>
            <person name="Guy L."/>
            <person name="Ettema T.J."/>
        </authorList>
    </citation>
    <scope>NUCLEOTIDE SEQUENCE</scope>
</reference>
<protein>
    <submittedName>
        <fullName evidence="1">Uncharacterized protein</fullName>
    </submittedName>
</protein>
<comment type="caution">
    <text evidence="1">The sequence shown here is derived from an EMBL/GenBank/DDBJ whole genome shotgun (WGS) entry which is preliminary data.</text>
</comment>
<name>A0A0F9IUH0_9ZZZZ</name>
<evidence type="ECO:0000313" key="1">
    <source>
        <dbReference type="EMBL" id="KKL90737.1"/>
    </source>
</evidence>
<sequence length="66" mass="7867">MQDELYSKLHEQWDDDFDIDADSTSFTDSQEMDNIMQIYEDDLIKVLSGLEDNLPKWYGIETEEEE</sequence>
<gene>
    <name evidence="1" type="ORF">LCGC14_1901670</name>
</gene>
<dbReference type="EMBL" id="LAZR01019931">
    <property type="protein sequence ID" value="KKL90737.1"/>
    <property type="molecule type" value="Genomic_DNA"/>
</dbReference>